<dbReference type="SMART" id="SM01130">
    <property type="entry name" value="DHDPS"/>
    <property type="match status" value="1"/>
</dbReference>
<dbReference type="CDD" id="cd00408">
    <property type="entry name" value="DHDPS-like"/>
    <property type="match status" value="1"/>
</dbReference>
<reference evidence="2 3" key="1">
    <citation type="submission" date="2023-06" db="EMBL/GenBank/DDBJ databases">
        <authorList>
            <person name="Oyuntsetseg B."/>
            <person name="Kim S.B."/>
        </authorList>
    </citation>
    <scope>NUCLEOTIDE SEQUENCE [LARGE SCALE GENOMIC DNA]</scope>
    <source>
        <strain evidence="2 3">4-36</strain>
    </source>
</reference>
<gene>
    <name evidence="2" type="ORF">QRX60_44120</name>
</gene>
<dbReference type="RefSeq" id="WP_285997424.1">
    <property type="nucleotide sequence ID" value="NZ_CP127295.1"/>
</dbReference>
<dbReference type="Gene3D" id="3.20.20.70">
    <property type="entry name" value="Aldolase class I"/>
    <property type="match status" value="1"/>
</dbReference>
<dbReference type="Proteomes" id="UP001239397">
    <property type="component" value="Chromosome"/>
</dbReference>
<evidence type="ECO:0000313" key="2">
    <source>
        <dbReference type="EMBL" id="WIY00963.1"/>
    </source>
</evidence>
<accession>A0A9Y2NIP2</accession>
<dbReference type="GO" id="GO:0008840">
    <property type="term" value="F:4-hydroxy-tetrahydrodipicolinate synthase activity"/>
    <property type="evidence" value="ECO:0007669"/>
    <property type="project" value="UniProtKB-EC"/>
</dbReference>
<dbReference type="AlphaFoldDB" id="A0A9Y2NIP2"/>
<sequence length="338" mass="35772">MTAAVRDRLLAGVTVPAHPLAVTGGGEFDERAQRALTRYYLAAGVDGLAVGVHTTQFALHDDEKLFATVLDLAARTAVDEGRQPLLVAGVIGDTAQAVREAALAAEAGYDAVLLCPYGMAVPSPDALLDRARAVGEVLPTIGFALQKAVGGPELPKSYWSRLFDLGSVVGVKAAPFDRYRTNDIARALLDHDRWNEIALLTGNDDAIVADLVTPYRGAAGRVLRVSGGLLGQWAVGTNAAAELRRLAAGPVSPDILATGADLVEVNAAVFDVAHGFAGCVAGVNEVLRQQGLLGSSRCLSTAERLSPGQAELIEQARHRFPHLFDETFVREHRDDWLG</sequence>
<dbReference type="SUPFAM" id="SSF51569">
    <property type="entry name" value="Aldolase"/>
    <property type="match status" value="1"/>
</dbReference>
<evidence type="ECO:0000313" key="3">
    <source>
        <dbReference type="Proteomes" id="UP001239397"/>
    </source>
</evidence>
<name>A0A9Y2NIP2_9PSEU</name>
<dbReference type="InterPro" id="IPR013785">
    <property type="entry name" value="Aldolase_TIM"/>
</dbReference>
<dbReference type="EC" id="4.2.1.41" evidence="2"/>
<dbReference type="InterPro" id="IPR002220">
    <property type="entry name" value="DapA-like"/>
</dbReference>
<dbReference type="Pfam" id="PF00701">
    <property type="entry name" value="DHDPS"/>
    <property type="match status" value="1"/>
</dbReference>
<dbReference type="PANTHER" id="PTHR12128:SF51">
    <property type="entry name" value="BLL4205 PROTEIN"/>
    <property type="match status" value="1"/>
</dbReference>
<dbReference type="KEGG" id="amog:QRX60_44120"/>
<keyword evidence="1 2" id="KW-0456">Lyase</keyword>
<proteinExistence type="predicted"/>
<organism evidence="2 3">
    <name type="scientific">Amycolatopsis mongoliensis</name>
    <dbReference type="NCBI Taxonomy" id="715475"/>
    <lineage>
        <taxon>Bacteria</taxon>
        <taxon>Bacillati</taxon>
        <taxon>Actinomycetota</taxon>
        <taxon>Actinomycetes</taxon>
        <taxon>Pseudonocardiales</taxon>
        <taxon>Pseudonocardiaceae</taxon>
        <taxon>Amycolatopsis</taxon>
    </lineage>
</organism>
<dbReference type="EC" id="4.1.3.3" evidence="2"/>
<dbReference type="PANTHER" id="PTHR12128">
    <property type="entry name" value="DIHYDRODIPICOLINATE SYNTHASE"/>
    <property type="match status" value="1"/>
</dbReference>
<protein>
    <submittedName>
        <fullName evidence="2">Dihydrodipicolinate synthase family protein</fullName>
        <ecNumber evidence="2">4.1.3.3</ecNumber>
        <ecNumber evidence="2">4.2.1.41</ecNumber>
        <ecNumber evidence="2">4.3.3.7</ecNumber>
    </submittedName>
</protein>
<keyword evidence="3" id="KW-1185">Reference proteome</keyword>
<evidence type="ECO:0000256" key="1">
    <source>
        <dbReference type="ARBA" id="ARBA00023239"/>
    </source>
</evidence>
<dbReference type="GO" id="GO:0047448">
    <property type="term" value="F:5-dehydro-4-deoxyglucarate dehydratase activity"/>
    <property type="evidence" value="ECO:0007669"/>
    <property type="project" value="UniProtKB-EC"/>
</dbReference>
<dbReference type="EC" id="4.3.3.7" evidence="2"/>
<dbReference type="GO" id="GO:0008747">
    <property type="term" value="F:N-acetylneuraminate lyase activity"/>
    <property type="evidence" value="ECO:0007669"/>
    <property type="project" value="UniProtKB-EC"/>
</dbReference>
<dbReference type="EMBL" id="CP127295">
    <property type="protein sequence ID" value="WIY00963.1"/>
    <property type="molecule type" value="Genomic_DNA"/>
</dbReference>